<reference evidence="6 7" key="1">
    <citation type="journal article" date="2018" name="Nat. Genet.">
        <title>The Rosa genome provides new insights in the design of modern roses.</title>
        <authorList>
            <person name="Bendahmane M."/>
        </authorList>
    </citation>
    <scope>NUCLEOTIDE SEQUENCE [LARGE SCALE GENOMIC DNA]</scope>
    <source>
        <strain evidence="7">cv. Old Blush</strain>
    </source>
</reference>
<proteinExistence type="inferred from homology"/>
<comment type="subcellular location">
    <subcellularLocation>
        <location evidence="1">Nucleus</location>
    </subcellularLocation>
</comment>
<feature type="region of interest" description="VHIID" evidence="5">
    <location>
        <begin position="10"/>
        <end position="75"/>
    </location>
</feature>
<protein>
    <submittedName>
        <fullName evidence="6">Putative transcription factor GRAS family</fullName>
    </submittedName>
</protein>
<dbReference type="InterPro" id="IPR005202">
    <property type="entry name" value="TF_GRAS"/>
</dbReference>
<keyword evidence="7" id="KW-1185">Reference proteome</keyword>
<dbReference type="PANTHER" id="PTHR31636">
    <property type="entry name" value="OSJNBA0084A10.13 PROTEIN-RELATED"/>
    <property type="match status" value="1"/>
</dbReference>
<evidence type="ECO:0000313" key="7">
    <source>
        <dbReference type="Proteomes" id="UP000238479"/>
    </source>
</evidence>
<keyword evidence="4" id="KW-0539">Nucleus</keyword>
<keyword evidence="3" id="KW-0804">Transcription</keyword>
<keyword evidence="2" id="KW-0805">Transcription regulation</keyword>
<feature type="region of interest" description="SAW" evidence="5">
    <location>
        <begin position="213"/>
        <end position="234"/>
    </location>
</feature>
<dbReference type="EMBL" id="PDCK01000043">
    <property type="protein sequence ID" value="PRQ34158.1"/>
    <property type="molecule type" value="Genomic_DNA"/>
</dbReference>
<feature type="short sequence motif" description="VHIID" evidence="5">
    <location>
        <begin position="41"/>
        <end position="45"/>
    </location>
</feature>
<dbReference type="Gramene" id="PRQ34158">
    <property type="protein sequence ID" value="PRQ34158"/>
    <property type="gene ID" value="RchiOBHm_Chr5g0065721"/>
</dbReference>
<sequence length="234" mass="27955">MSAADILKAYQTYIKACPFKLMSNIYANKTIFKLTEKATRLHIIDFGILYGYQWPGLIQSLAKRPSGPPMLRITVLKRHRLAKYCKRFNGPFEYNFIAQDWETIRYQDIKLDRDELTVVNCLCRLRNLPEETEMRSPRDRVLKLIRRINPDMYIHGLVNGTYNAPFFEIRFREALYHFSSLFDMFDETLPREDQQRLLYEQEILGRDIINVIACEGSRRLERPETYKQWQIRNT</sequence>
<dbReference type="AlphaFoldDB" id="A0A2P6QJ04"/>
<evidence type="ECO:0000313" key="6">
    <source>
        <dbReference type="EMBL" id="PRQ34158.1"/>
    </source>
</evidence>
<evidence type="ECO:0000256" key="4">
    <source>
        <dbReference type="ARBA" id="ARBA00023242"/>
    </source>
</evidence>
<evidence type="ECO:0000256" key="1">
    <source>
        <dbReference type="ARBA" id="ARBA00004123"/>
    </source>
</evidence>
<dbReference type="PROSITE" id="PS50985">
    <property type="entry name" value="GRAS"/>
    <property type="match status" value="1"/>
</dbReference>
<dbReference type="STRING" id="74649.A0A2P6QJ04"/>
<gene>
    <name evidence="6" type="ORF">RchiOBHm_Chr5g0065721</name>
</gene>
<name>A0A2P6QJ04_ROSCH</name>
<evidence type="ECO:0000256" key="5">
    <source>
        <dbReference type="PROSITE-ProRule" id="PRU01191"/>
    </source>
</evidence>
<accession>A0A2P6QJ04</accession>
<evidence type="ECO:0000256" key="2">
    <source>
        <dbReference type="ARBA" id="ARBA00023015"/>
    </source>
</evidence>
<dbReference type="GO" id="GO:0005634">
    <property type="term" value="C:nucleus"/>
    <property type="evidence" value="ECO:0007669"/>
    <property type="project" value="UniProtKB-SubCell"/>
</dbReference>
<comment type="similarity">
    <text evidence="5">Belongs to the GRAS family.</text>
</comment>
<comment type="caution">
    <text evidence="5">Lacks conserved residue(s) required for the propagation of feature annotation.</text>
</comment>
<organism evidence="6 7">
    <name type="scientific">Rosa chinensis</name>
    <name type="common">China rose</name>
    <dbReference type="NCBI Taxonomy" id="74649"/>
    <lineage>
        <taxon>Eukaryota</taxon>
        <taxon>Viridiplantae</taxon>
        <taxon>Streptophyta</taxon>
        <taxon>Embryophyta</taxon>
        <taxon>Tracheophyta</taxon>
        <taxon>Spermatophyta</taxon>
        <taxon>Magnoliopsida</taxon>
        <taxon>eudicotyledons</taxon>
        <taxon>Gunneridae</taxon>
        <taxon>Pentapetalae</taxon>
        <taxon>rosids</taxon>
        <taxon>fabids</taxon>
        <taxon>Rosales</taxon>
        <taxon>Rosaceae</taxon>
        <taxon>Rosoideae</taxon>
        <taxon>Rosoideae incertae sedis</taxon>
        <taxon>Rosa</taxon>
    </lineage>
</organism>
<evidence type="ECO:0000256" key="3">
    <source>
        <dbReference type="ARBA" id="ARBA00023163"/>
    </source>
</evidence>
<dbReference type="OMA" id="NHTIANT"/>
<dbReference type="Proteomes" id="UP000238479">
    <property type="component" value="Chromosome 5"/>
</dbReference>
<comment type="caution">
    <text evidence="6">The sequence shown here is derived from an EMBL/GenBank/DDBJ whole genome shotgun (WGS) entry which is preliminary data.</text>
</comment>
<dbReference type="Pfam" id="PF03514">
    <property type="entry name" value="GRAS"/>
    <property type="match status" value="1"/>
</dbReference>